<dbReference type="CDD" id="cd07377">
    <property type="entry name" value="WHTH_GntR"/>
    <property type="match status" value="1"/>
</dbReference>
<evidence type="ECO:0000313" key="7">
    <source>
        <dbReference type="Proteomes" id="UP000660611"/>
    </source>
</evidence>
<dbReference type="GO" id="GO:0003677">
    <property type="term" value="F:DNA binding"/>
    <property type="evidence" value="ECO:0007669"/>
    <property type="project" value="UniProtKB-KW"/>
</dbReference>
<reference evidence="6" key="1">
    <citation type="submission" date="2021-01" db="EMBL/GenBank/DDBJ databases">
        <title>Whole genome shotgun sequence of Dactylosporangium siamense NBRC 106093.</title>
        <authorList>
            <person name="Komaki H."/>
            <person name="Tamura T."/>
        </authorList>
    </citation>
    <scope>NUCLEOTIDE SEQUENCE</scope>
    <source>
        <strain evidence="6">NBRC 106093</strain>
    </source>
</reference>
<organism evidence="6 7">
    <name type="scientific">Dactylosporangium siamense</name>
    <dbReference type="NCBI Taxonomy" id="685454"/>
    <lineage>
        <taxon>Bacteria</taxon>
        <taxon>Bacillati</taxon>
        <taxon>Actinomycetota</taxon>
        <taxon>Actinomycetes</taxon>
        <taxon>Micromonosporales</taxon>
        <taxon>Micromonosporaceae</taxon>
        <taxon>Dactylosporangium</taxon>
    </lineage>
</organism>
<evidence type="ECO:0000313" key="6">
    <source>
        <dbReference type="EMBL" id="GIG52178.1"/>
    </source>
</evidence>
<accession>A0A919Q0N4</accession>
<evidence type="ECO:0000256" key="2">
    <source>
        <dbReference type="ARBA" id="ARBA00023125"/>
    </source>
</evidence>
<keyword evidence="3" id="KW-0804">Transcription</keyword>
<gene>
    <name evidence="6" type="ORF">Dsi01nite_102190</name>
</gene>
<dbReference type="PANTHER" id="PTHR44846:SF1">
    <property type="entry name" value="MANNOSYL-D-GLYCERATE TRANSPORT_METABOLISM SYSTEM REPRESSOR MNGR-RELATED"/>
    <property type="match status" value="1"/>
</dbReference>
<keyword evidence="2" id="KW-0238">DNA-binding</keyword>
<dbReference type="InterPro" id="IPR000524">
    <property type="entry name" value="Tscrpt_reg_HTH_GntR"/>
</dbReference>
<dbReference type="EMBL" id="BONQ01000172">
    <property type="protein sequence ID" value="GIG52178.1"/>
    <property type="molecule type" value="Genomic_DNA"/>
</dbReference>
<dbReference type="SUPFAM" id="SSF46785">
    <property type="entry name" value="Winged helix' DNA-binding domain"/>
    <property type="match status" value="1"/>
</dbReference>
<dbReference type="AlphaFoldDB" id="A0A919Q0N4"/>
<name>A0A919Q0N4_9ACTN</name>
<dbReference type="Gene3D" id="1.10.10.10">
    <property type="entry name" value="Winged helix-like DNA-binding domain superfamily/Winged helix DNA-binding domain"/>
    <property type="match status" value="1"/>
</dbReference>
<evidence type="ECO:0000259" key="5">
    <source>
        <dbReference type="PROSITE" id="PS50949"/>
    </source>
</evidence>
<evidence type="ECO:0000256" key="3">
    <source>
        <dbReference type="ARBA" id="ARBA00023163"/>
    </source>
</evidence>
<feature type="compositionally biased region" description="Polar residues" evidence="4">
    <location>
        <begin position="127"/>
        <end position="141"/>
    </location>
</feature>
<dbReference type="PRINTS" id="PR00035">
    <property type="entry name" value="HTHGNTR"/>
</dbReference>
<feature type="domain" description="HTH gntR-type" evidence="5">
    <location>
        <begin position="6"/>
        <end position="74"/>
    </location>
</feature>
<dbReference type="Proteomes" id="UP000660611">
    <property type="component" value="Unassembled WGS sequence"/>
</dbReference>
<dbReference type="InterPro" id="IPR036388">
    <property type="entry name" value="WH-like_DNA-bd_sf"/>
</dbReference>
<comment type="caution">
    <text evidence="6">The sequence shown here is derived from an EMBL/GenBank/DDBJ whole genome shotgun (WGS) entry which is preliminary data.</text>
</comment>
<keyword evidence="7" id="KW-1185">Reference proteome</keyword>
<dbReference type="PROSITE" id="PS50949">
    <property type="entry name" value="HTH_GNTR"/>
    <property type="match status" value="1"/>
</dbReference>
<dbReference type="InterPro" id="IPR050679">
    <property type="entry name" value="Bact_HTH_transcr_reg"/>
</dbReference>
<dbReference type="Pfam" id="PF00392">
    <property type="entry name" value="GntR"/>
    <property type="match status" value="1"/>
</dbReference>
<proteinExistence type="predicted"/>
<dbReference type="InterPro" id="IPR036390">
    <property type="entry name" value="WH_DNA-bd_sf"/>
</dbReference>
<protein>
    <recommendedName>
        <fullName evidence="5">HTH gntR-type domain-containing protein</fullName>
    </recommendedName>
</protein>
<dbReference type="RefSeq" id="WP_203853778.1">
    <property type="nucleotide sequence ID" value="NZ_BAAAVW010000038.1"/>
</dbReference>
<evidence type="ECO:0000256" key="4">
    <source>
        <dbReference type="SAM" id="MobiDB-lite"/>
    </source>
</evidence>
<sequence length="141" mass="15518">MQPSDEPLYLALASVLRDRIRQGLYPAGYALPIEAAICDEHSVSRMTVRRALAVLREEGLVSSRRGAPSSVRATSARRTLVLRHDDRLISRMPSRHERMKLGMDVGVPVLEVDRGDGTSELHPADQVTVTCHASSSPPLPR</sequence>
<dbReference type="GO" id="GO:0003700">
    <property type="term" value="F:DNA-binding transcription factor activity"/>
    <property type="evidence" value="ECO:0007669"/>
    <property type="project" value="InterPro"/>
</dbReference>
<feature type="region of interest" description="Disordered" evidence="4">
    <location>
        <begin position="115"/>
        <end position="141"/>
    </location>
</feature>
<dbReference type="SMART" id="SM00345">
    <property type="entry name" value="HTH_GNTR"/>
    <property type="match status" value="1"/>
</dbReference>
<dbReference type="GO" id="GO:0045892">
    <property type="term" value="P:negative regulation of DNA-templated transcription"/>
    <property type="evidence" value="ECO:0007669"/>
    <property type="project" value="TreeGrafter"/>
</dbReference>
<keyword evidence="1" id="KW-0805">Transcription regulation</keyword>
<evidence type="ECO:0000256" key="1">
    <source>
        <dbReference type="ARBA" id="ARBA00023015"/>
    </source>
</evidence>
<dbReference type="PANTHER" id="PTHR44846">
    <property type="entry name" value="MANNOSYL-D-GLYCERATE TRANSPORT/METABOLISM SYSTEM REPRESSOR MNGR-RELATED"/>
    <property type="match status" value="1"/>
</dbReference>